<name>A0A178VW34_ARATH</name>
<feature type="chain" id="PRO_5008095404" description="Plant thionin family protein" evidence="1">
    <location>
        <begin position="23"/>
        <end position="85"/>
    </location>
</feature>
<dbReference type="ExpressionAtlas" id="A0A178VW34">
    <property type="expression patterns" value="baseline"/>
</dbReference>
<sequence>MAKWSAILVILMVVVAVVAVEAKWSEKDSSDDDQCYRECIKSCRKHDDGDCFEMCRAMCPITAHHSSSRRIPHGMESVEVGGRRK</sequence>
<keyword evidence="1" id="KW-0732">Signal</keyword>
<feature type="signal peptide" evidence="1">
    <location>
        <begin position="1"/>
        <end position="22"/>
    </location>
</feature>
<evidence type="ECO:0000313" key="3">
    <source>
        <dbReference type="Proteomes" id="UP000078284"/>
    </source>
</evidence>
<dbReference type="EMBL" id="LUHQ01000002">
    <property type="protein sequence ID" value="OAP09243.1"/>
    <property type="molecule type" value="Genomic_DNA"/>
</dbReference>
<evidence type="ECO:0000313" key="2">
    <source>
        <dbReference type="EMBL" id="OAP09243.1"/>
    </source>
</evidence>
<protein>
    <recommendedName>
        <fullName evidence="4">Plant thionin family protein</fullName>
    </recommendedName>
</protein>
<organism evidence="2 3">
    <name type="scientific">Arabidopsis thaliana</name>
    <name type="common">Mouse-ear cress</name>
    <dbReference type="NCBI Taxonomy" id="3702"/>
    <lineage>
        <taxon>Eukaryota</taxon>
        <taxon>Viridiplantae</taxon>
        <taxon>Streptophyta</taxon>
        <taxon>Embryophyta</taxon>
        <taxon>Tracheophyta</taxon>
        <taxon>Spermatophyta</taxon>
        <taxon>Magnoliopsida</taxon>
        <taxon>eudicotyledons</taxon>
        <taxon>Gunneridae</taxon>
        <taxon>Pentapetalae</taxon>
        <taxon>rosids</taxon>
        <taxon>malvids</taxon>
        <taxon>Brassicales</taxon>
        <taxon>Brassicaceae</taxon>
        <taxon>Camelineae</taxon>
        <taxon>Arabidopsis</taxon>
    </lineage>
</organism>
<dbReference type="AlphaFoldDB" id="A0A178VW34"/>
<comment type="caution">
    <text evidence="2">The sequence shown here is derived from an EMBL/GenBank/DDBJ whole genome shotgun (WGS) entry which is preliminary data.</text>
</comment>
<dbReference type="Proteomes" id="UP000078284">
    <property type="component" value="Chromosome 2"/>
</dbReference>
<evidence type="ECO:0000256" key="1">
    <source>
        <dbReference type="SAM" id="SignalP"/>
    </source>
</evidence>
<gene>
    <name evidence="2" type="ordered locus">AXX17_At2g15960</name>
</gene>
<proteinExistence type="predicted"/>
<accession>A0A178VW34</accession>
<reference evidence="3" key="1">
    <citation type="journal article" date="2016" name="Proc. Natl. Acad. Sci. U.S.A.">
        <title>Chromosome-level assembly of Arabidopsis thaliana Ler reveals the extent of translocation and inversion polymorphisms.</title>
        <authorList>
            <person name="Zapata L."/>
            <person name="Ding J."/>
            <person name="Willing E.M."/>
            <person name="Hartwig B."/>
            <person name="Bezdan D."/>
            <person name="Jiao W.B."/>
            <person name="Patel V."/>
            <person name="Velikkakam James G."/>
            <person name="Koornneef M."/>
            <person name="Ossowski S."/>
            <person name="Schneeberger K."/>
        </authorList>
    </citation>
    <scope>NUCLEOTIDE SEQUENCE [LARGE SCALE GENOMIC DNA]</scope>
    <source>
        <strain evidence="3">cv. Landsberg erecta</strain>
    </source>
</reference>
<evidence type="ECO:0008006" key="4">
    <source>
        <dbReference type="Google" id="ProtNLM"/>
    </source>
</evidence>